<dbReference type="EMBL" id="JALPRX010000108">
    <property type="protein sequence ID" value="MCK8787171.1"/>
    <property type="molecule type" value="Genomic_DNA"/>
</dbReference>
<dbReference type="AlphaFoldDB" id="A0A9X1YJ97"/>
<keyword evidence="3" id="KW-1185">Reference proteome</keyword>
<keyword evidence="1" id="KW-0472">Membrane</keyword>
<dbReference type="Proteomes" id="UP001139516">
    <property type="component" value="Unassembled WGS sequence"/>
</dbReference>
<comment type="caution">
    <text evidence="2">The sequence shown here is derived from an EMBL/GenBank/DDBJ whole genome shotgun (WGS) entry which is preliminary data.</text>
</comment>
<name>A0A9X1YJ97_9PROT</name>
<sequence length="46" mass="4782">MADGGAPGEAPPGLRRRLLWFAALWAAGVLAVGSVALLIRWVLKPG</sequence>
<evidence type="ECO:0000313" key="3">
    <source>
        <dbReference type="Proteomes" id="UP001139516"/>
    </source>
</evidence>
<organism evidence="2 3">
    <name type="scientific">Roseomonas acroporae</name>
    <dbReference type="NCBI Taxonomy" id="2937791"/>
    <lineage>
        <taxon>Bacteria</taxon>
        <taxon>Pseudomonadati</taxon>
        <taxon>Pseudomonadota</taxon>
        <taxon>Alphaproteobacteria</taxon>
        <taxon>Acetobacterales</taxon>
        <taxon>Roseomonadaceae</taxon>
        <taxon>Roseomonas</taxon>
    </lineage>
</organism>
<keyword evidence="1" id="KW-1133">Transmembrane helix</keyword>
<dbReference type="Pfam" id="PF10617">
    <property type="entry name" value="DUF2474"/>
    <property type="match status" value="1"/>
</dbReference>
<dbReference type="RefSeq" id="WP_248669222.1">
    <property type="nucleotide sequence ID" value="NZ_JALPRX010000108.1"/>
</dbReference>
<accession>A0A9X1YJ97</accession>
<gene>
    <name evidence="2" type="ORF">M0638_22615</name>
</gene>
<protein>
    <submittedName>
        <fullName evidence="2">DUF2474 domain-containing protein</fullName>
    </submittedName>
</protein>
<proteinExistence type="predicted"/>
<evidence type="ECO:0000256" key="1">
    <source>
        <dbReference type="SAM" id="Phobius"/>
    </source>
</evidence>
<dbReference type="InterPro" id="IPR018895">
    <property type="entry name" value="DUF2474"/>
</dbReference>
<keyword evidence="1" id="KW-0812">Transmembrane</keyword>
<feature type="transmembrane region" description="Helical" evidence="1">
    <location>
        <begin position="20"/>
        <end position="43"/>
    </location>
</feature>
<evidence type="ECO:0000313" key="2">
    <source>
        <dbReference type="EMBL" id="MCK8787171.1"/>
    </source>
</evidence>
<reference evidence="2" key="1">
    <citation type="submission" date="2022-04" db="EMBL/GenBank/DDBJ databases">
        <title>Roseomonas acroporae sp. nov., isolated from coral Acropora digitifera.</title>
        <authorList>
            <person name="Sun H."/>
        </authorList>
    </citation>
    <scope>NUCLEOTIDE SEQUENCE</scope>
    <source>
        <strain evidence="2">NAR14</strain>
    </source>
</reference>